<dbReference type="Gene3D" id="3.40.710.10">
    <property type="entry name" value="DD-peptidase/beta-lactamase superfamily"/>
    <property type="match status" value="1"/>
</dbReference>
<dbReference type="InterPro" id="IPR050789">
    <property type="entry name" value="Diverse_Enzym_Activities"/>
</dbReference>
<protein>
    <submittedName>
        <fullName evidence="2">Class A beta-lactamase-related serine hydrolase</fullName>
    </submittedName>
</protein>
<dbReference type="AlphaFoldDB" id="A0A3M2L3J9"/>
<dbReference type="InterPro" id="IPR001466">
    <property type="entry name" value="Beta-lactam-related"/>
</dbReference>
<evidence type="ECO:0000313" key="3">
    <source>
        <dbReference type="Proteomes" id="UP000279275"/>
    </source>
</evidence>
<dbReference type="OrthoDB" id="262125at2"/>
<dbReference type="SUPFAM" id="SSF56601">
    <property type="entry name" value="beta-lactamase/transpeptidase-like"/>
    <property type="match status" value="1"/>
</dbReference>
<keyword evidence="2" id="KW-0378">Hydrolase</keyword>
<dbReference type="EMBL" id="RFFH01000005">
    <property type="protein sequence ID" value="RMI32282.1"/>
    <property type="molecule type" value="Genomic_DNA"/>
</dbReference>
<dbReference type="Proteomes" id="UP000279275">
    <property type="component" value="Unassembled WGS sequence"/>
</dbReference>
<dbReference type="PANTHER" id="PTHR43283">
    <property type="entry name" value="BETA-LACTAMASE-RELATED"/>
    <property type="match status" value="1"/>
</dbReference>
<dbReference type="InterPro" id="IPR012338">
    <property type="entry name" value="Beta-lactam/transpept-like"/>
</dbReference>
<name>A0A3M2L3J9_9NOCA</name>
<dbReference type="PANTHER" id="PTHR43283:SF3">
    <property type="entry name" value="BETA-LACTAMASE FAMILY PROTEIN (AFU_ORTHOLOGUE AFUA_5G07500)"/>
    <property type="match status" value="1"/>
</dbReference>
<evidence type="ECO:0000259" key="1">
    <source>
        <dbReference type="Pfam" id="PF00144"/>
    </source>
</evidence>
<feature type="domain" description="Beta-lactamase-related" evidence="1">
    <location>
        <begin position="19"/>
        <end position="335"/>
    </location>
</feature>
<dbReference type="RefSeq" id="WP_122188626.1">
    <property type="nucleotide sequence ID" value="NZ_RFFH01000005.1"/>
</dbReference>
<comment type="caution">
    <text evidence="2">The sequence shown here is derived from an EMBL/GenBank/DDBJ whole genome shotgun (WGS) entry which is preliminary data.</text>
</comment>
<sequence>MSHALQSVAQRIAELAVRHAEQGVPGFVAGVYQGGEQVVVAHGTANLATGAPMTADTGFLFGSITKVLTATLIMQQVERGTLGLDDLVVDHLPEFRLATDGAAERIRVRHLLTHTNGIDADLYCPDANGPGALSVLVDGMAKHCEALFEPGTQVSYSNGGMNLAARLLEVVTGTPYLELVQRDIFAPAGMTGAGTSAEQAILRSTAVGHFLDPETTAPRVTDMFKLPDSWAGAGSSATGTVGDLLAFGRTHLAEGVAPSGARLLAAESAAAMHAVQFDPGAAHIPLLGFGWLLMPFGDTTVWTMSGASPGGVSVLVVVPEHDLVLAAYGNSPGSLMLHDEVLLGILRDHLGVDVPDLVSGSYPIADLTPYVGTYRSNQLCVDVAIVDGQLEERFGYEPVNAEQERIFTNFAGGSFQAPPRRYVPVGPDLFAPAGMPASLFSGYCRQLLVSYLEVGPDGARFRSAGGRMTRRAQQ</sequence>
<keyword evidence="3" id="KW-1185">Reference proteome</keyword>
<proteinExistence type="predicted"/>
<accession>A0A3M2L3J9</accession>
<dbReference type="Pfam" id="PF00144">
    <property type="entry name" value="Beta-lactamase"/>
    <property type="match status" value="1"/>
</dbReference>
<organism evidence="2 3">
    <name type="scientific">Nocardia stercoris</name>
    <dbReference type="NCBI Taxonomy" id="2483361"/>
    <lineage>
        <taxon>Bacteria</taxon>
        <taxon>Bacillati</taxon>
        <taxon>Actinomycetota</taxon>
        <taxon>Actinomycetes</taxon>
        <taxon>Mycobacteriales</taxon>
        <taxon>Nocardiaceae</taxon>
        <taxon>Nocardia</taxon>
    </lineage>
</organism>
<evidence type="ECO:0000313" key="2">
    <source>
        <dbReference type="EMBL" id="RMI32282.1"/>
    </source>
</evidence>
<gene>
    <name evidence="2" type="ORF">EBN03_14960</name>
</gene>
<reference evidence="2 3" key="1">
    <citation type="submission" date="2018-10" db="EMBL/GenBank/DDBJ databases">
        <title>Isolation from cow dung.</title>
        <authorList>
            <person name="Ling L."/>
        </authorList>
    </citation>
    <scope>NUCLEOTIDE SEQUENCE [LARGE SCALE GENOMIC DNA]</scope>
    <source>
        <strain evidence="2 3">NEAU-LL90</strain>
    </source>
</reference>
<dbReference type="GO" id="GO:0016787">
    <property type="term" value="F:hydrolase activity"/>
    <property type="evidence" value="ECO:0007669"/>
    <property type="project" value="UniProtKB-KW"/>
</dbReference>